<dbReference type="InterPro" id="IPR001251">
    <property type="entry name" value="CRAL-TRIO_dom"/>
</dbReference>
<dbReference type="SMART" id="SM00516">
    <property type="entry name" value="SEC14"/>
    <property type="match status" value="1"/>
</dbReference>
<reference evidence="2" key="1">
    <citation type="submission" date="2021-02" db="EMBL/GenBank/DDBJ databases">
        <authorList>
            <person name="Dougan E. K."/>
            <person name="Rhodes N."/>
            <person name="Thang M."/>
            <person name="Chan C."/>
        </authorList>
    </citation>
    <scope>NUCLEOTIDE SEQUENCE</scope>
</reference>
<dbReference type="EMBL" id="CAJNDS010002479">
    <property type="protein sequence ID" value="CAE7492799.1"/>
    <property type="molecule type" value="Genomic_DNA"/>
</dbReference>
<organism evidence="2 3">
    <name type="scientific">Symbiodinium natans</name>
    <dbReference type="NCBI Taxonomy" id="878477"/>
    <lineage>
        <taxon>Eukaryota</taxon>
        <taxon>Sar</taxon>
        <taxon>Alveolata</taxon>
        <taxon>Dinophyceae</taxon>
        <taxon>Suessiales</taxon>
        <taxon>Symbiodiniaceae</taxon>
        <taxon>Symbiodinium</taxon>
    </lineage>
</organism>
<dbReference type="AlphaFoldDB" id="A0A812SS69"/>
<sequence length="172" mass="19286">MMFGRALASDMAGIYREDMTPLLENEWVFMLEDMLWSAHVASVKQRRLVRGTTIVDASGLSLSILRYLPSYKPWLVVMNEFYPDLVRAVLVINAPSIFVEIWRFLSVLLAPVTREKVRIFGSDFEASLREYGVDPETLPAYLGGQYQGSRLSALLAIPHGTGRGVNLTFGGQ</sequence>
<evidence type="ECO:0000259" key="1">
    <source>
        <dbReference type="PROSITE" id="PS50191"/>
    </source>
</evidence>
<dbReference type="CDD" id="cd00170">
    <property type="entry name" value="SEC14"/>
    <property type="match status" value="1"/>
</dbReference>
<dbReference type="Pfam" id="PF00650">
    <property type="entry name" value="CRAL_TRIO"/>
    <property type="match status" value="1"/>
</dbReference>
<dbReference type="InterPro" id="IPR051026">
    <property type="entry name" value="PI/PC_transfer"/>
</dbReference>
<feature type="domain" description="CRAL-TRIO" evidence="1">
    <location>
        <begin position="1"/>
        <end position="150"/>
    </location>
</feature>
<keyword evidence="3" id="KW-1185">Reference proteome</keyword>
<dbReference type="PROSITE" id="PS50191">
    <property type="entry name" value="CRAL_TRIO"/>
    <property type="match status" value="1"/>
</dbReference>
<evidence type="ECO:0000313" key="2">
    <source>
        <dbReference type="EMBL" id="CAE7492799.1"/>
    </source>
</evidence>
<name>A0A812SS69_9DINO</name>
<gene>
    <name evidence="2" type="ORF">SNAT2548_LOCUS27615</name>
</gene>
<evidence type="ECO:0000313" key="3">
    <source>
        <dbReference type="Proteomes" id="UP000604046"/>
    </source>
</evidence>
<comment type="caution">
    <text evidence="2">The sequence shown here is derived from an EMBL/GenBank/DDBJ whole genome shotgun (WGS) entry which is preliminary data.</text>
</comment>
<dbReference type="OrthoDB" id="422301at2759"/>
<proteinExistence type="predicted"/>
<accession>A0A812SS69</accession>
<dbReference type="Gene3D" id="3.40.525.10">
    <property type="entry name" value="CRAL-TRIO lipid binding domain"/>
    <property type="match status" value="1"/>
</dbReference>
<dbReference type="Proteomes" id="UP000604046">
    <property type="component" value="Unassembled WGS sequence"/>
</dbReference>
<dbReference type="PANTHER" id="PTHR45657:SF1">
    <property type="entry name" value="CRAL-TRIO DOMAIN-CONTAINING PROTEIN YKL091C-RELATED"/>
    <property type="match status" value="1"/>
</dbReference>
<dbReference type="InterPro" id="IPR036865">
    <property type="entry name" value="CRAL-TRIO_dom_sf"/>
</dbReference>
<dbReference type="PANTHER" id="PTHR45657">
    <property type="entry name" value="CRAL-TRIO DOMAIN-CONTAINING PROTEIN YKL091C-RELATED"/>
    <property type="match status" value="1"/>
</dbReference>
<protein>
    <recommendedName>
        <fullName evidence="1">CRAL-TRIO domain-containing protein</fullName>
    </recommendedName>
</protein>
<dbReference type="SUPFAM" id="SSF52087">
    <property type="entry name" value="CRAL/TRIO domain"/>
    <property type="match status" value="1"/>
</dbReference>